<dbReference type="GO" id="GO:0015098">
    <property type="term" value="F:molybdate ion transmembrane transporter activity"/>
    <property type="evidence" value="ECO:0007669"/>
    <property type="project" value="InterPro"/>
</dbReference>
<evidence type="ECO:0000313" key="9">
    <source>
        <dbReference type="Proteomes" id="UP000257109"/>
    </source>
</evidence>
<evidence type="ECO:0000256" key="2">
    <source>
        <dbReference type="ARBA" id="ARBA00022448"/>
    </source>
</evidence>
<keyword evidence="5 7" id="KW-1133">Transmembrane helix</keyword>
<dbReference type="AlphaFoldDB" id="A0A371HT70"/>
<dbReference type="EMBL" id="QJKJ01001768">
    <property type="protein sequence ID" value="RDY05983.1"/>
    <property type="molecule type" value="Genomic_DNA"/>
</dbReference>
<feature type="non-terminal residue" evidence="8">
    <location>
        <position position="1"/>
    </location>
</feature>
<keyword evidence="9" id="KW-1185">Reference proteome</keyword>
<evidence type="ECO:0000313" key="8">
    <source>
        <dbReference type="EMBL" id="RDY05983.1"/>
    </source>
</evidence>
<dbReference type="OrthoDB" id="263957at2759"/>
<keyword evidence="3" id="KW-1003">Cell membrane</keyword>
<dbReference type="InterPro" id="IPR008509">
    <property type="entry name" value="MOT2/MFSD5"/>
</dbReference>
<sequence>MFGGLAVVVVALELSKSNKDQVNTSTIFNSFKNNYLLFYSLMMVGDWLQGPYVYYLYSTYGYRKREIGNPYENKDLLTQFRVCCHGSMYTFVFLWTPALSPNDEKLVHPPPTHLQRYRESPSLVSKGFWLPTPPQPLKTL</sequence>
<dbReference type="Pfam" id="PF05631">
    <property type="entry name" value="MFS_5"/>
    <property type="match status" value="2"/>
</dbReference>
<evidence type="ECO:0000256" key="3">
    <source>
        <dbReference type="ARBA" id="ARBA00022475"/>
    </source>
</evidence>
<accession>A0A371HT70</accession>
<evidence type="ECO:0000256" key="6">
    <source>
        <dbReference type="ARBA" id="ARBA00023136"/>
    </source>
</evidence>
<comment type="subcellular location">
    <subcellularLocation>
        <location evidence="1">Cell membrane</location>
        <topology evidence="1">Multi-pass membrane protein</topology>
    </subcellularLocation>
</comment>
<protein>
    <submittedName>
        <fullName evidence="8">Uncharacterized protein</fullName>
    </submittedName>
</protein>
<evidence type="ECO:0000256" key="5">
    <source>
        <dbReference type="ARBA" id="ARBA00022989"/>
    </source>
</evidence>
<gene>
    <name evidence="8" type="ORF">CR513_10099</name>
</gene>
<evidence type="ECO:0000256" key="4">
    <source>
        <dbReference type="ARBA" id="ARBA00022692"/>
    </source>
</evidence>
<evidence type="ECO:0000256" key="7">
    <source>
        <dbReference type="SAM" id="Phobius"/>
    </source>
</evidence>
<feature type="transmembrane region" description="Helical" evidence="7">
    <location>
        <begin position="36"/>
        <end position="57"/>
    </location>
</feature>
<keyword evidence="4 7" id="KW-0812">Transmembrane</keyword>
<dbReference type="Proteomes" id="UP000257109">
    <property type="component" value="Unassembled WGS sequence"/>
</dbReference>
<dbReference type="PANTHER" id="PTHR23516">
    <property type="entry name" value="SAM (S-ADENOSYL METHIONINE) TRANSPORTER"/>
    <property type="match status" value="1"/>
</dbReference>
<name>A0A371HT70_MUCPR</name>
<reference evidence="8" key="1">
    <citation type="submission" date="2018-05" db="EMBL/GenBank/DDBJ databases">
        <title>Draft genome of Mucuna pruriens seed.</title>
        <authorList>
            <person name="Nnadi N.E."/>
            <person name="Vos R."/>
            <person name="Hasami M.H."/>
            <person name="Devisetty U.K."/>
            <person name="Aguiy J.C."/>
        </authorList>
    </citation>
    <scope>NUCLEOTIDE SEQUENCE [LARGE SCALE GENOMIC DNA]</scope>
    <source>
        <strain evidence="8">JCA_2017</strain>
    </source>
</reference>
<dbReference type="PANTHER" id="PTHR23516:SF1">
    <property type="entry name" value="MOLYBDATE-ANION TRANSPORTER"/>
    <property type="match status" value="1"/>
</dbReference>
<keyword evidence="2" id="KW-0813">Transport</keyword>
<proteinExistence type="predicted"/>
<dbReference type="GO" id="GO:0005886">
    <property type="term" value="C:plasma membrane"/>
    <property type="evidence" value="ECO:0007669"/>
    <property type="project" value="UniProtKB-SubCell"/>
</dbReference>
<organism evidence="8 9">
    <name type="scientific">Mucuna pruriens</name>
    <name type="common">Velvet bean</name>
    <name type="synonym">Dolichos pruriens</name>
    <dbReference type="NCBI Taxonomy" id="157652"/>
    <lineage>
        <taxon>Eukaryota</taxon>
        <taxon>Viridiplantae</taxon>
        <taxon>Streptophyta</taxon>
        <taxon>Embryophyta</taxon>
        <taxon>Tracheophyta</taxon>
        <taxon>Spermatophyta</taxon>
        <taxon>Magnoliopsida</taxon>
        <taxon>eudicotyledons</taxon>
        <taxon>Gunneridae</taxon>
        <taxon>Pentapetalae</taxon>
        <taxon>rosids</taxon>
        <taxon>fabids</taxon>
        <taxon>Fabales</taxon>
        <taxon>Fabaceae</taxon>
        <taxon>Papilionoideae</taxon>
        <taxon>50 kb inversion clade</taxon>
        <taxon>NPAAA clade</taxon>
        <taxon>indigoferoid/millettioid clade</taxon>
        <taxon>Phaseoleae</taxon>
        <taxon>Mucuna</taxon>
    </lineage>
</organism>
<keyword evidence="6 7" id="KW-0472">Membrane</keyword>
<evidence type="ECO:0000256" key="1">
    <source>
        <dbReference type="ARBA" id="ARBA00004651"/>
    </source>
</evidence>
<comment type="caution">
    <text evidence="8">The sequence shown here is derived from an EMBL/GenBank/DDBJ whole genome shotgun (WGS) entry which is preliminary data.</text>
</comment>